<evidence type="ECO:0000313" key="2">
    <source>
        <dbReference type="Proteomes" id="UP001186944"/>
    </source>
</evidence>
<dbReference type="PANTHER" id="PTHR39369">
    <property type="entry name" value="LIN-24 (TWENTY-FOUR) LIKE"/>
    <property type="match status" value="1"/>
</dbReference>
<comment type="caution">
    <text evidence="1">The sequence shown here is derived from an EMBL/GenBank/DDBJ whole genome shotgun (WGS) entry which is preliminary data.</text>
</comment>
<protein>
    <submittedName>
        <fullName evidence="1">Uncharacterized protein</fullName>
    </submittedName>
</protein>
<keyword evidence="2" id="KW-1185">Reference proteome</keyword>
<dbReference type="Proteomes" id="UP001186944">
    <property type="component" value="Unassembled WGS sequence"/>
</dbReference>
<sequence length="317" mass="36358">MSKNRFFAVDIEEEIERYAWRKFKDAYKVRGLFRRKKNYYIDIQWGYAEFTHETTRFVERPDRIHGVPTEALQAAPKKEEEEAEKDVPKIKKGCKEVPLYTSEFENKTQKDQQYSFNTSRETTASASVEFQECYTKGAECNIEIGVKDIMTVGAGLSGELSVTKTEGQTFEEKLNWEVDTQIIVEAGHKAEATVKVSEKTATYDFEVKTTVSIIGGKQLPVVLRRRSDDRIAFFIPISDFRSVFYQLANVKSEMVQLEEVKHPGDDQEKSDLILITHGTCKNVSWLNQQVEVESKKIEGFVVERRDDDKDKADGGSS</sequence>
<dbReference type="AlphaFoldDB" id="A0AA88YN96"/>
<dbReference type="EMBL" id="VSWD01000006">
    <property type="protein sequence ID" value="KAK3100330.1"/>
    <property type="molecule type" value="Genomic_DNA"/>
</dbReference>
<accession>A0AA88YN96</accession>
<evidence type="ECO:0000313" key="1">
    <source>
        <dbReference type="EMBL" id="KAK3100330.1"/>
    </source>
</evidence>
<dbReference type="SUPFAM" id="SSF56973">
    <property type="entry name" value="Aerolisin/ETX pore-forming domain"/>
    <property type="match status" value="1"/>
</dbReference>
<gene>
    <name evidence="1" type="ORF">FSP39_018229</name>
</gene>
<dbReference type="PANTHER" id="PTHR39369:SF6">
    <property type="entry name" value="LIN-24 (TWENTY-FOUR) LIKE"/>
    <property type="match status" value="1"/>
</dbReference>
<name>A0AA88YN96_PINIB</name>
<proteinExistence type="predicted"/>
<organism evidence="1 2">
    <name type="scientific">Pinctada imbricata</name>
    <name type="common">Atlantic pearl-oyster</name>
    <name type="synonym">Pinctada martensii</name>
    <dbReference type="NCBI Taxonomy" id="66713"/>
    <lineage>
        <taxon>Eukaryota</taxon>
        <taxon>Metazoa</taxon>
        <taxon>Spiralia</taxon>
        <taxon>Lophotrochozoa</taxon>
        <taxon>Mollusca</taxon>
        <taxon>Bivalvia</taxon>
        <taxon>Autobranchia</taxon>
        <taxon>Pteriomorphia</taxon>
        <taxon>Pterioida</taxon>
        <taxon>Pterioidea</taxon>
        <taxon>Pteriidae</taxon>
        <taxon>Pinctada</taxon>
    </lineage>
</organism>
<reference evidence="1" key="1">
    <citation type="submission" date="2019-08" db="EMBL/GenBank/DDBJ databases">
        <title>The improved chromosome-level genome for the pearl oyster Pinctada fucata martensii using PacBio sequencing and Hi-C.</title>
        <authorList>
            <person name="Zheng Z."/>
        </authorList>
    </citation>
    <scope>NUCLEOTIDE SEQUENCE</scope>
    <source>
        <strain evidence="1">ZZ-2019</strain>
        <tissue evidence="1">Adductor muscle</tissue>
    </source>
</reference>
<dbReference type="Gene3D" id="2.170.15.10">
    <property type="entry name" value="Proaerolysin, chain A, domain 3"/>
    <property type="match status" value="1"/>
</dbReference>
<dbReference type="CDD" id="cd20237">
    <property type="entry name" value="PFM_LIN24-like"/>
    <property type="match status" value="1"/>
</dbReference>